<comment type="subcellular location">
    <subcellularLocation>
        <location evidence="3">Cytoplasm</location>
    </subcellularLocation>
</comment>
<dbReference type="Pfam" id="PF02482">
    <property type="entry name" value="Ribosomal_S30AE"/>
    <property type="match status" value="1"/>
</dbReference>
<dbReference type="PANTHER" id="PTHR33231:SF1">
    <property type="entry name" value="30S RIBOSOMAL PROTEIN"/>
    <property type="match status" value="1"/>
</dbReference>
<dbReference type="RefSeq" id="WP_160197820.1">
    <property type="nucleotide sequence ID" value="NZ_QXXA01000011.1"/>
</dbReference>
<evidence type="ECO:0000256" key="3">
    <source>
        <dbReference type="HAMAP-Rule" id="MF_00839"/>
    </source>
</evidence>
<comment type="caution">
    <text evidence="5">The sequence shown here is derived from an EMBL/GenBank/DDBJ whole genome shotgun (WGS) entry which is preliminary data.</text>
</comment>
<dbReference type="Pfam" id="PF16321">
    <property type="entry name" value="Ribosom_S30AE_C"/>
    <property type="match status" value="1"/>
</dbReference>
<dbReference type="GO" id="GO:0022627">
    <property type="term" value="C:cytosolic small ribosomal subunit"/>
    <property type="evidence" value="ECO:0007669"/>
    <property type="project" value="TreeGrafter"/>
</dbReference>
<keyword evidence="1 3" id="KW-0963">Cytoplasm</keyword>
<gene>
    <name evidence="5" type="primary">raiA</name>
    <name evidence="3" type="synonym">hpf</name>
    <name evidence="5" type="ORF">D3Z33_10905</name>
</gene>
<dbReference type="InterPro" id="IPR034694">
    <property type="entry name" value="HPF_long/plastid"/>
</dbReference>
<evidence type="ECO:0000256" key="2">
    <source>
        <dbReference type="ARBA" id="ARBA00022845"/>
    </source>
</evidence>
<dbReference type="NCBIfam" id="TIGR00741">
    <property type="entry name" value="yfiA"/>
    <property type="match status" value="1"/>
</dbReference>
<dbReference type="EMBL" id="QXXA01000011">
    <property type="protein sequence ID" value="NBI07357.1"/>
    <property type="molecule type" value="Genomic_DNA"/>
</dbReference>
<dbReference type="InterPro" id="IPR050574">
    <property type="entry name" value="HPF/YfiA_ribosome-assoc"/>
</dbReference>
<reference evidence="5 6" key="1">
    <citation type="submission" date="2018-08" db="EMBL/GenBank/DDBJ databases">
        <title>Murine metabolic-syndrome-specific gut microbial biobank.</title>
        <authorList>
            <person name="Liu C."/>
        </authorList>
    </citation>
    <scope>NUCLEOTIDE SEQUENCE [LARGE SCALE GENOMIC DNA]</scope>
    <source>
        <strain evidence="5 6">583</strain>
    </source>
</reference>
<dbReference type="OrthoDB" id="9794975at2"/>
<comment type="similarity">
    <text evidence="3">Belongs to the HPF/YfiA ribosome-associated protein family. Long HPF subfamily.</text>
</comment>
<name>A0A845QWQ7_9CLOT</name>
<dbReference type="InterPro" id="IPR032528">
    <property type="entry name" value="Ribosom_S30AE_C"/>
</dbReference>
<keyword evidence="2 3" id="KW-0810">Translation regulation</keyword>
<evidence type="ECO:0000313" key="5">
    <source>
        <dbReference type="EMBL" id="NBI07357.1"/>
    </source>
</evidence>
<dbReference type="PANTHER" id="PTHR33231">
    <property type="entry name" value="30S RIBOSOMAL PROTEIN"/>
    <property type="match status" value="1"/>
</dbReference>
<dbReference type="HAMAP" id="MF_00839">
    <property type="entry name" value="HPF"/>
    <property type="match status" value="1"/>
</dbReference>
<dbReference type="GO" id="GO:0045900">
    <property type="term" value="P:negative regulation of translational elongation"/>
    <property type="evidence" value="ECO:0007669"/>
    <property type="project" value="TreeGrafter"/>
</dbReference>
<comment type="function">
    <text evidence="3">Required for dimerization of active 70S ribosomes into 100S ribosomes in stationary phase; 100S ribosomes are translationally inactive and sometimes present during exponential growth.</text>
</comment>
<dbReference type="FunFam" id="3.30.505.50:FF:000001">
    <property type="entry name" value="Ribosome hibernation promoting factor"/>
    <property type="match status" value="1"/>
</dbReference>
<dbReference type="Proteomes" id="UP000467132">
    <property type="component" value="Unassembled WGS sequence"/>
</dbReference>
<dbReference type="Gene3D" id="3.30.505.50">
    <property type="entry name" value="Sigma 54 modulation/S30EA ribosomal protein, C-terminal domain"/>
    <property type="match status" value="1"/>
</dbReference>
<proteinExistence type="inferred from homology"/>
<dbReference type="InterPro" id="IPR036567">
    <property type="entry name" value="RHF-like"/>
</dbReference>
<keyword evidence="6" id="KW-1185">Reference proteome</keyword>
<comment type="subunit">
    <text evidence="3">Interacts with 100S ribosomes.</text>
</comment>
<dbReference type="SUPFAM" id="SSF69754">
    <property type="entry name" value="Ribosome binding protein Y (YfiA homologue)"/>
    <property type="match status" value="1"/>
</dbReference>
<sequence length="176" mass="20697">MRTIIAGKNMKVTDGLREAVESKLERLDKYFYKDARVNVTMTVEKERQIIEVSVPFAGTIIRAEEETGDMYKSIDMVLDTLERLIRKHKTKLEKRKHNGKTIRFENIPYEDINTKDEPKVVKTKRFAMKPMVQEEAILQMELLGHNFYVYKDADTNETNVLYKRKDGNYGLIEPEF</sequence>
<organism evidence="5 6">
    <name type="scientific">Senegalia massiliensis</name>
    <dbReference type="NCBI Taxonomy" id="1720316"/>
    <lineage>
        <taxon>Bacteria</taxon>
        <taxon>Bacillati</taxon>
        <taxon>Bacillota</taxon>
        <taxon>Clostridia</taxon>
        <taxon>Eubacteriales</taxon>
        <taxon>Clostridiaceae</taxon>
        <taxon>Senegalia</taxon>
    </lineage>
</organism>
<feature type="domain" description="Sigma 54 modulation/S30EA ribosomal protein C-terminal" evidence="4">
    <location>
        <begin position="116"/>
        <end position="171"/>
    </location>
</feature>
<evidence type="ECO:0000259" key="4">
    <source>
        <dbReference type="Pfam" id="PF16321"/>
    </source>
</evidence>
<evidence type="ECO:0000313" key="6">
    <source>
        <dbReference type="Proteomes" id="UP000467132"/>
    </source>
</evidence>
<dbReference type="CDD" id="cd00552">
    <property type="entry name" value="RaiA"/>
    <property type="match status" value="1"/>
</dbReference>
<dbReference type="InterPro" id="IPR038416">
    <property type="entry name" value="Ribosom_S30AE_C_sf"/>
</dbReference>
<dbReference type="GO" id="GO:0043024">
    <property type="term" value="F:ribosomal small subunit binding"/>
    <property type="evidence" value="ECO:0007669"/>
    <property type="project" value="TreeGrafter"/>
</dbReference>
<protein>
    <recommendedName>
        <fullName evidence="3">Ribosome hibernation promoting factor</fullName>
        <shortName evidence="3">HPF</shortName>
    </recommendedName>
</protein>
<dbReference type="AlphaFoldDB" id="A0A845QWQ7"/>
<dbReference type="Gene3D" id="3.30.160.100">
    <property type="entry name" value="Ribosome hibernation promotion factor-like"/>
    <property type="match status" value="1"/>
</dbReference>
<evidence type="ECO:0000256" key="1">
    <source>
        <dbReference type="ARBA" id="ARBA00022490"/>
    </source>
</evidence>
<dbReference type="InterPro" id="IPR003489">
    <property type="entry name" value="RHF/RaiA"/>
</dbReference>
<accession>A0A845QWQ7</accession>